<proteinExistence type="predicted"/>
<organism evidence="1 2">
    <name type="scientific">Methylotenera mobilis</name>
    <dbReference type="NCBI Taxonomy" id="359408"/>
    <lineage>
        <taxon>Bacteria</taxon>
        <taxon>Pseudomonadati</taxon>
        <taxon>Pseudomonadota</taxon>
        <taxon>Betaproteobacteria</taxon>
        <taxon>Nitrosomonadales</taxon>
        <taxon>Methylophilaceae</taxon>
        <taxon>Methylotenera</taxon>
    </lineage>
</organism>
<dbReference type="Proteomes" id="UP000264313">
    <property type="component" value="Unassembled WGS sequence"/>
</dbReference>
<gene>
    <name evidence="1" type="ORF">DCW48_10830</name>
</gene>
<evidence type="ECO:0000313" key="1">
    <source>
        <dbReference type="EMBL" id="HBA09975.1"/>
    </source>
</evidence>
<dbReference type="AlphaFoldDB" id="A0A351RD54"/>
<name>A0A351RD54_9PROT</name>
<evidence type="ECO:0000313" key="2">
    <source>
        <dbReference type="Proteomes" id="UP000264313"/>
    </source>
</evidence>
<dbReference type="EMBL" id="DNAA01000250">
    <property type="protein sequence ID" value="HBA09975.1"/>
    <property type="molecule type" value="Genomic_DNA"/>
</dbReference>
<dbReference type="InterPro" id="IPR038071">
    <property type="entry name" value="UROD/MetE-like_sf"/>
</dbReference>
<comment type="caution">
    <text evidence="1">The sequence shown here is derived from an EMBL/GenBank/DDBJ whole genome shotgun (WGS) entry which is preliminary data.</text>
</comment>
<protein>
    <submittedName>
        <fullName evidence="1">Uncharacterized protein</fullName>
    </submittedName>
</protein>
<sequence>MNPDCDPKTRGCNENCQALQNMVSVAKTLRKQFSLAL</sequence>
<dbReference type="Gene3D" id="3.20.20.210">
    <property type="match status" value="1"/>
</dbReference>
<reference evidence="1 2" key="1">
    <citation type="journal article" date="2018" name="Nat. Biotechnol.">
        <title>A standardized bacterial taxonomy based on genome phylogeny substantially revises the tree of life.</title>
        <authorList>
            <person name="Parks D.H."/>
            <person name="Chuvochina M."/>
            <person name="Waite D.W."/>
            <person name="Rinke C."/>
            <person name="Skarshewski A."/>
            <person name="Chaumeil P.A."/>
            <person name="Hugenholtz P."/>
        </authorList>
    </citation>
    <scope>NUCLEOTIDE SEQUENCE [LARGE SCALE GENOMIC DNA]</scope>
    <source>
        <strain evidence="1">UBA9958</strain>
    </source>
</reference>
<accession>A0A351RD54</accession>